<sequence length="332" mass="36095">MSGGVKQLMAAAIALTALIAIPFTAPAQRAAPPPLPEMPARPVMSQAAYPDCIHDFRAERDEYARADATTACIQELDAYQAIALADFPQRMVEHQQRVRDIYEAQVMNNFDYPQDQADRFFARTLQEMEDSNADGPNMATYREMLARWQEDRAYLQERFCRYSGVCSGYAQTAESRARDLEDGTVRPTRREDRAESNSCNTERAGGGILGGILGGVVGEATGVGALGGFIVGQFAGVLVAEIACQLEPEEQERMAEATEEVTTQEEVGATASWVSPTRADVSGSSTVTALNSRPNGARCMDVTDVVIVSGEETRISKRMCRGPGESRYTLAA</sequence>
<dbReference type="AlphaFoldDB" id="A0A3D9FDR1"/>
<name>A0A3D9FDR1_9SPHN</name>
<dbReference type="EMBL" id="QRDP01000004">
    <property type="protein sequence ID" value="RED15964.1"/>
    <property type="molecule type" value="Genomic_DNA"/>
</dbReference>
<organism evidence="3 4">
    <name type="scientific">Parasphingopyxis lamellibrachiae</name>
    <dbReference type="NCBI Taxonomy" id="680125"/>
    <lineage>
        <taxon>Bacteria</taxon>
        <taxon>Pseudomonadati</taxon>
        <taxon>Pseudomonadota</taxon>
        <taxon>Alphaproteobacteria</taxon>
        <taxon>Sphingomonadales</taxon>
        <taxon>Sphingomonadaceae</taxon>
        <taxon>Parasphingopyxis</taxon>
    </lineage>
</organism>
<evidence type="ECO:0000256" key="1">
    <source>
        <dbReference type="SAM" id="MobiDB-lite"/>
    </source>
</evidence>
<evidence type="ECO:0000313" key="4">
    <source>
        <dbReference type="Proteomes" id="UP000256310"/>
    </source>
</evidence>
<feature type="region of interest" description="Disordered" evidence="1">
    <location>
        <begin position="176"/>
        <end position="201"/>
    </location>
</feature>
<dbReference type="RefSeq" id="WP_147297618.1">
    <property type="nucleotide sequence ID" value="NZ_QRDP01000004.1"/>
</dbReference>
<keyword evidence="2" id="KW-0732">Signal</keyword>
<evidence type="ECO:0000313" key="3">
    <source>
        <dbReference type="EMBL" id="RED15964.1"/>
    </source>
</evidence>
<comment type="caution">
    <text evidence="3">The sequence shown here is derived from an EMBL/GenBank/DDBJ whole genome shotgun (WGS) entry which is preliminary data.</text>
</comment>
<feature type="chain" id="PRO_5017666938" evidence="2">
    <location>
        <begin position="28"/>
        <end position="332"/>
    </location>
</feature>
<proteinExistence type="predicted"/>
<evidence type="ECO:0000256" key="2">
    <source>
        <dbReference type="SAM" id="SignalP"/>
    </source>
</evidence>
<reference evidence="3 4" key="1">
    <citation type="submission" date="2018-07" db="EMBL/GenBank/DDBJ databases">
        <title>Genomic Encyclopedia of Type Strains, Phase IV (KMG-IV): sequencing the most valuable type-strain genomes for metagenomic binning, comparative biology and taxonomic classification.</title>
        <authorList>
            <person name="Goeker M."/>
        </authorList>
    </citation>
    <scope>NUCLEOTIDE SEQUENCE [LARGE SCALE GENOMIC DNA]</scope>
    <source>
        <strain evidence="3 4">DSM 26725</strain>
    </source>
</reference>
<keyword evidence="4" id="KW-1185">Reference proteome</keyword>
<accession>A0A3D9FDR1</accession>
<dbReference type="Proteomes" id="UP000256310">
    <property type="component" value="Unassembled WGS sequence"/>
</dbReference>
<feature type="compositionally biased region" description="Basic and acidic residues" evidence="1">
    <location>
        <begin position="176"/>
        <end position="195"/>
    </location>
</feature>
<dbReference type="OrthoDB" id="7507714at2"/>
<gene>
    <name evidence="3" type="ORF">DFR46_0973</name>
</gene>
<feature type="signal peptide" evidence="2">
    <location>
        <begin position="1"/>
        <end position="27"/>
    </location>
</feature>
<protein>
    <submittedName>
        <fullName evidence="3">Surface antigen</fullName>
    </submittedName>
</protein>